<dbReference type="RefSeq" id="WP_057869864.1">
    <property type="nucleotide sequence ID" value="NZ_AZDX01000025.1"/>
</dbReference>
<feature type="transmembrane region" description="Helical" evidence="2">
    <location>
        <begin position="80"/>
        <end position="104"/>
    </location>
</feature>
<feature type="transmembrane region" description="Helical" evidence="2">
    <location>
        <begin position="295"/>
        <end position="313"/>
    </location>
</feature>
<accession>A0A0R1ME38</accession>
<feature type="transmembrane region" description="Helical" evidence="2">
    <location>
        <begin position="149"/>
        <end position="172"/>
    </location>
</feature>
<keyword evidence="1 2" id="KW-0472">Membrane</keyword>
<reference evidence="3 4" key="1">
    <citation type="journal article" date="2015" name="Genome Announc.">
        <title>Expanding the biotechnology potential of lactobacilli through comparative genomics of 213 strains and associated genera.</title>
        <authorList>
            <person name="Sun Z."/>
            <person name="Harris H.M."/>
            <person name="McCann A."/>
            <person name="Guo C."/>
            <person name="Argimon S."/>
            <person name="Zhang W."/>
            <person name="Yang X."/>
            <person name="Jeffery I.B."/>
            <person name="Cooney J.C."/>
            <person name="Kagawa T.F."/>
            <person name="Liu W."/>
            <person name="Song Y."/>
            <person name="Salvetti E."/>
            <person name="Wrobel A."/>
            <person name="Rasinkangas P."/>
            <person name="Parkhill J."/>
            <person name="Rea M.C."/>
            <person name="O'Sullivan O."/>
            <person name="Ritari J."/>
            <person name="Douillard F.P."/>
            <person name="Paul Ross R."/>
            <person name="Yang R."/>
            <person name="Briner A.E."/>
            <person name="Felis G.E."/>
            <person name="de Vos W.M."/>
            <person name="Barrangou R."/>
            <person name="Klaenhammer T.R."/>
            <person name="Caufield P.W."/>
            <person name="Cui Y."/>
            <person name="Zhang H."/>
            <person name="O'Toole P.W."/>
        </authorList>
    </citation>
    <scope>NUCLEOTIDE SEQUENCE [LARGE SCALE GENOMIC DNA]</scope>
    <source>
        <strain evidence="3 4">DSM 19519</strain>
    </source>
</reference>
<feature type="transmembrane region" description="Helical" evidence="2">
    <location>
        <begin position="333"/>
        <end position="352"/>
    </location>
</feature>
<dbReference type="PANTHER" id="PTHR40033:SF1">
    <property type="entry name" value="CITRATE-SODIUM SYMPORTER"/>
    <property type="match status" value="1"/>
</dbReference>
<evidence type="ECO:0000313" key="3">
    <source>
        <dbReference type="EMBL" id="KRL06352.1"/>
    </source>
</evidence>
<comment type="similarity">
    <text evidence="1">Belongs to the 2-hydroxycarboxylate transporter (2-HCT) (TC 2.A.24) family.</text>
</comment>
<keyword evidence="2" id="KW-1133">Transmembrane helix</keyword>
<keyword evidence="1" id="KW-1003">Cell membrane</keyword>
<dbReference type="GO" id="GO:0015293">
    <property type="term" value="F:symporter activity"/>
    <property type="evidence" value="ECO:0007669"/>
    <property type="project" value="UniProtKB-UniRule"/>
</dbReference>
<keyword evidence="4" id="KW-1185">Reference proteome</keyword>
<dbReference type="GeneID" id="98309970"/>
<comment type="caution">
    <text evidence="3">The sequence shown here is derived from an EMBL/GenBank/DDBJ whole genome shotgun (WGS) entry which is preliminary data.</text>
</comment>
<feature type="transmembrane region" description="Helical" evidence="2">
    <location>
        <begin position="124"/>
        <end position="142"/>
    </location>
</feature>
<dbReference type="Proteomes" id="UP000051448">
    <property type="component" value="Unassembled WGS sequence"/>
</dbReference>
<feature type="transmembrane region" description="Helical" evidence="2">
    <location>
        <begin position="389"/>
        <end position="410"/>
    </location>
</feature>
<dbReference type="Pfam" id="PF03390">
    <property type="entry name" value="2HCT"/>
    <property type="match status" value="1"/>
</dbReference>
<sequence length="443" mass="47220">MEEVKKIEQTEEKEVSESALKKFFSIKISGVGMPLYIVMLVILAATIFLHRLPNTILGAIVLLVVLGHVLYFIGEKIPVFNSYLGGGSVFCIFASAAMATFGIIPADAVKVASNFVSNEGFLDFYIAALISGSILGMNRNLLIKASVRFIPVAFLSMIITFFAVGLMGMLIGNGFGHSVMFVSLPIMAGGIGAGVVPLSNIYGHVLGQPAANMISQLIPASAAGNVLAIIAAALVAKLGESFPKYNGQGVLMEIDPEFTKPRKVKLDIMQFGVGMMMALSFFMLATIFNSFTPKVHTYAFIIIIVFICKATNILPKYYEDAAIIFNQLIVKNLTHAVLAGIGIALLNLTLLAHALTWQFVVLVVTSILTISIASALIGKLFGLYEVESIITAGLCNNSMGGTGNVAVLSASNRMELIAFAQMGNRLGGAIILVVAGILIQFLH</sequence>
<gene>
    <name evidence="3" type="ORF">FC92_GL000873</name>
</gene>
<protein>
    <submittedName>
        <fullName evidence="3">Na+ citrate symporter</fullName>
    </submittedName>
</protein>
<dbReference type="OrthoDB" id="8584824at2"/>
<feature type="transmembrane region" description="Helical" evidence="2">
    <location>
        <begin position="359"/>
        <end position="377"/>
    </location>
</feature>
<keyword evidence="1" id="KW-0769">Symport</keyword>
<evidence type="ECO:0000256" key="2">
    <source>
        <dbReference type="SAM" id="Phobius"/>
    </source>
</evidence>
<feature type="transmembrane region" description="Helical" evidence="2">
    <location>
        <begin position="178"/>
        <end position="202"/>
    </location>
</feature>
<proteinExistence type="inferred from homology"/>
<feature type="transmembrane region" description="Helical" evidence="2">
    <location>
        <begin position="268"/>
        <end position="288"/>
    </location>
</feature>
<dbReference type="STRING" id="1423759.FC92_GL000873"/>
<evidence type="ECO:0000256" key="1">
    <source>
        <dbReference type="PIRNR" id="PIRNR005348"/>
    </source>
</evidence>
<organism evidence="3 4">
    <name type="scientific">Liquorilactobacillus hordei DSM 19519</name>
    <dbReference type="NCBI Taxonomy" id="1423759"/>
    <lineage>
        <taxon>Bacteria</taxon>
        <taxon>Bacillati</taxon>
        <taxon>Bacillota</taxon>
        <taxon>Bacilli</taxon>
        <taxon>Lactobacillales</taxon>
        <taxon>Lactobacillaceae</taxon>
        <taxon>Liquorilactobacillus</taxon>
    </lineage>
</organism>
<comment type="subcellular location">
    <subcellularLocation>
        <location evidence="1">Cell membrane</location>
    </subcellularLocation>
</comment>
<keyword evidence="2" id="KW-0812">Transmembrane</keyword>
<feature type="transmembrane region" description="Helical" evidence="2">
    <location>
        <begin position="28"/>
        <end position="49"/>
    </location>
</feature>
<feature type="transmembrane region" description="Helical" evidence="2">
    <location>
        <begin position="214"/>
        <end position="236"/>
    </location>
</feature>
<dbReference type="EMBL" id="AZDX01000025">
    <property type="protein sequence ID" value="KRL06352.1"/>
    <property type="molecule type" value="Genomic_DNA"/>
</dbReference>
<dbReference type="PIRSF" id="PIRSF005348">
    <property type="entry name" value="YxkH"/>
    <property type="match status" value="1"/>
</dbReference>
<dbReference type="InterPro" id="IPR004679">
    <property type="entry name" value="2-OHcarboxylate_transport"/>
</dbReference>
<dbReference type="GO" id="GO:0005886">
    <property type="term" value="C:plasma membrane"/>
    <property type="evidence" value="ECO:0007669"/>
    <property type="project" value="UniProtKB-SubCell"/>
</dbReference>
<dbReference type="PANTHER" id="PTHR40033">
    <property type="entry name" value="NA(+)-MALATE SYMPORTER"/>
    <property type="match status" value="1"/>
</dbReference>
<name>A0A0R1ME38_9LACO</name>
<dbReference type="GO" id="GO:0008514">
    <property type="term" value="F:organic anion transmembrane transporter activity"/>
    <property type="evidence" value="ECO:0007669"/>
    <property type="project" value="InterPro"/>
</dbReference>
<evidence type="ECO:0000313" key="4">
    <source>
        <dbReference type="Proteomes" id="UP000051448"/>
    </source>
</evidence>
<feature type="transmembrane region" description="Helical" evidence="2">
    <location>
        <begin position="422"/>
        <end position="442"/>
    </location>
</feature>
<keyword evidence="1" id="KW-0813">Transport</keyword>
<feature type="transmembrane region" description="Helical" evidence="2">
    <location>
        <begin position="55"/>
        <end position="73"/>
    </location>
</feature>
<dbReference type="PATRIC" id="fig|1423759.3.peg.921"/>
<dbReference type="AlphaFoldDB" id="A0A0R1ME38"/>